<sequence length="220" mass="24966">MRRTEAIEFIKKYKDVEMAEQGVLLIVCGPSGVGKTSLCRALLEARPRLTPSVSYTTRARRGDEVDGKAYHFVDVPTFEAMIERDEFAEWAKVHGNYYGTSSKVIEAAWGEGHDVLFDIDYQGARQLKERYPHATTVLVAPPDMTTLEERLRGRGTDAEEVIERRLNAARHELNQHELFEFLLENRDFDAALGALSAIYDSARHARAMKVDWLNALLKLP</sequence>
<evidence type="ECO:0000256" key="5">
    <source>
        <dbReference type="ARBA" id="ARBA00022741"/>
    </source>
</evidence>
<dbReference type="EMBL" id="SADD01000001">
    <property type="protein sequence ID" value="RVU48216.1"/>
    <property type="molecule type" value="Genomic_DNA"/>
</dbReference>
<comment type="similarity">
    <text evidence="1 9">Belongs to the guanylate kinase family.</text>
</comment>
<evidence type="ECO:0000313" key="11">
    <source>
        <dbReference type="EMBL" id="RVU48216.1"/>
    </source>
</evidence>
<dbReference type="PROSITE" id="PS50052">
    <property type="entry name" value="GUANYLATE_KINASE_2"/>
    <property type="match status" value="1"/>
</dbReference>
<dbReference type="EC" id="2.7.4.8" evidence="2 9"/>
<keyword evidence="4 9" id="KW-0808">Transferase</keyword>
<evidence type="ECO:0000256" key="2">
    <source>
        <dbReference type="ARBA" id="ARBA00012961"/>
    </source>
</evidence>
<dbReference type="InterPro" id="IPR008144">
    <property type="entry name" value="Guanylate_kin-like_dom"/>
</dbReference>
<dbReference type="RefSeq" id="WP_127778994.1">
    <property type="nucleotide sequence ID" value="NZ_SADD01000001.1"/>
</dbReference>
<dbReference type="InterPro" id="IPR008145">
    <property type="entry name" value="GK/Ca_channel_bsu"/>
</dbReference>
<keyword evidence="9" id="KW-0963">Cytoplasm</keyword>
<evidence type="ECO:0000259" key="10">
    <source>
        <dbReference type="PROSITE" id="PS50052"/>
    </source>
</evidence>
<evidence type="ECO:0000313" key="12">
    <source>
        <dbReference type="Proteomes" id="UP000282926"/>
    </source>
</evidence>
<comment type="caution">
    <text evidence="11">The sequence shown here is derived from an EMBL/GenBank/DDBJ whole genome shotgun (WGS) entry which is preliminary data.</text>
</comment>
<evidence type="ECO:0000256" key="9">
    <source>
        <dbReference type="HAMAP-Rule" id="MF_00328"/>
    </source>
</evidence>
<gene>
    <name evidence="9" type="primary">gmk</name>
    <name evidence="11" type="ORF">EA187_01910</name>
</gene>
<dbReference type="PANTHER" id="PTHR23117">
    <property type="entry name" value="GUANYLATE KINASE-RELATED"/>
    <property type="match status" value="1"/>
</dbReference>
<evidence type="ECO:0000256" key="7">
    <source>
        <dbReference type="ARBA" id="ARBA00022840"/>
    </source>
</evidence>
<dbReference type="Gene3D" id="3.30.63.10">
    <property type="entry name" value="Guanylate Kinase phosphate binding domain"/>
    <property type="match status" value="1"/>
</dbReference>
<keyword evidence="12" id="KW-1185">Reference proteome</keyword>
<proteinExistence type="inferred from homology"/>
<dbReference type="InterPro" id="IPR027417">
    <property type="entry name" value="P-loop_NTPase"/>
</dbReference>
<evidence type="ECO:0000256" key="4">
    <source>
        <dbReference type="ARBA" id="ARBA00022679"/>
    </source>
</evidence>
<dbReference type="Pfam" id="PF00625">
    <property type="entry name" value="Guanylate_kin"/>
    <property type="match status" value="1"/>
</dbReference>
<accession>A0ABY0CXA2</accession>
<keyword evidence="5 9" id="KW-0547">Nucleotide-binding</keyword>
<protein>
    <recommendedName>
        <fullName evidence="3 9">Guanylate kinase</fullName>
        <ecNumber evidence="2 9">2.7.4.8</ecNumber>
    </recommendedName>
    <alternativeName>
        <fullName evidence="8 9">GMP kinase</fullName>
    </alternativeName>
</protein>
<evidence type="ECO:0000256" key="3">
    <source>
        <dbReference type="ARBA" id="ARBA00016296"/>
    </source>
</evidence>
<evidence type="ECO:0000256" key="8">
    <source>
        <dbReference type="ARBA" id="ARBA00030128"/>
    </source>
</evidence>
<name>A0ABY0CXA2_9DELT</name>
<feature type="binding site" evidence="9">
    <location>
        <begin position="29"/>
        <end position="36"/>
    </location>
    <ligand>
        <name>ATP</name>
        <dbReference type="ChEBI" id="CHEBI:30616"/>
    </ligand>
</feature>
<dbReference type="PROSITE" id="PS00856">
    <property type="entry name" value="GUANYLATE_KINASE_1"/>
    <property type="match status" value="1"/>
</dbReference>
<dbReference type="SUPFAM" id="SSF52540">
    <property type="entry name" value="P-loop containing nucleoside triphosphate hydrolases"/>
    <property type="match status" value="1"/>
</dbReference>
<feature type="domain" description="Guanylate kinase-like" evidence="10">
    <location>
        <begin position="22"/>
        <end position="200"/>
    </location>
</feature>
<dbReference type="HAMAP" id="MF_00328">
    <property type="entry name" value="Guanylate_kinase"/>
    <property type="match status" value="1"/>
</dbReference>
<reference evidence="11 12" key="1">
    <citation type="submission" date="2019-01" db="EMBL/GenBank/DDBJ databases">
        <title>Lujinxingia litoralis gen. nov., sp. nov. and Lujinxingia sediminis gen. nov., sp. nov., new members in the order Bradymonadales, isolated from coastal sediment.</title>
        <authorList>
            <person name="Li C.-M."/>
        </authorList>
    </citation>
    <scope>NUCLEOTIDE SEQUENCE [LARGE SCALE GENOMIC DNA]</scope>
    <source>
        <strain evidence="11 12">SEH01</strain>
    </source>
</reference>
<dbReference type="SMART" id="SM00072">
    <property type="entry name" value="GuKc"/>
    <property type="match status" value="1"/>
</dbReference>
<evidence type="ECO:0000256" key="6">
    <source>
        <dbReference type="ARBA" id="ARBA00022777"/>
    </source>
</evidence>
<dbReference type="PANTHER" id="PTHR23117:SF13">
    <property type="entry name" value="GUANYLATE KINASE"/>
    <property type="match status" value="1"/>
</dbReference>
<dbReference type="NCBIfam" id="TIGR03263">
    <property type="entry name" value="guanyl_kin"/>
    <property type="match status" value="1"/>
</dbReference>
<keyword evidence="6 9" id="KW-0418">Kinase</keyword>
<organism evidence="11 12">
    <name type="scientific">Lujinxingia sediminis</name>
    <dbReference type="NCBI Taxonomy" id="2480984"/>
    <lineage>
        <taxon>Bacteria</taxon>
        <taxon>Deltaproteobacteria</taxon>
        <taxon>Bradymonadales</taxon>
        <taxon>Lujinxingiaceae</taxon>
        <taxon>Lujinxingia</taxon>
    </lineage>
</organism>
<dbReference type="Proteomes" id="UP000282926">
    <property type="component" value="Unassembled WGS sequence"/>
</dbReference>
<comment type="subcellular location">
    <subcellularLocation>
        <location evidence="9">Cytoplasm</location>
    </subcellularLocation>
</comment>
<dbReference type="InterPro" id="IPR017665">
    <property type="entry name" value="Guanylate_kinase"/>
</dbReference>
<dbReference type="InterPro" id="IPR020590">
    <property type="entry name" value="Guanylate_kinase_CS"/>
</dbReference>
<comment type="function">
    <text evidence="9">Essential for recycling GMP and indirectly, cGMP.</text>
</comment>
<evidence type="ECO:0000256" key="1">
    <source>
        <dbReference type="ARBA" id="ARBA00005790"/>
    </source>
</evidence>
<comment type="catalytic activity">
    <reaction evidence="9">
        <text>GMP + ATP = GDP + ADP</text>
        <dbReference type="Rhea" id="RHEA:20780"/>
        <dbReference type="ChEBI" id="CHEBI:30616"/>
        <dbReference type="ChEBI" id="CHEBI:58115"/>
        <dbReference type="ChEBI" id="CHEBI:58189"/>
        <dbReference type="ChEBI" id="CHEBI:456216"/>
        <dbReference type="EC" id="2.7.4.8"/>
    </reaction>
</comment>
<dbReference type="CDD" id="cd00071">
    <property type="entry name" value="GMPK"/>
    <property type="match status" value="1"/>
</dbReference>
<dbReference type="GO" id="GO:0004385">
    <property type="term" value="F:GMP kinase activity"/>
    <property type="evidence" value="ECO:0007669"/>
    <property type="project" value="UniProtKB-EC"/>
</dbReference>
<keyword evidence="7 9" id="KW-0067">ATP-binding</keyword>
<dbReference type="Gene3D" id="3.40.50.300">
    <property type="entry name" value="P-loop containing nucleotide triphosphate hydrolases"/>
    <property type="match status" value="1"/>
</dbReference>